<feature type="domain" description="HTH tetR-type" evidence="3">
    <location>
        <begin position="1"/>
        <end position="61"/>
    </location>
</feature>
<evidence type="ECO:0000313" key="5">
    <source>
        <dbReference type="Proteomes" id="UP000700212"/>
    </source>
</evidence>
<gene>
    <name evidence="4" type="ORF">K8V30_00695</name>
</gene>
<dbReference type="InterPro" id="IPR001647">
    <property type="entry name" value="HTH_TetR"/>
</dbReference>
<dbReference type="Gene3D" id="1.10.357.10">
    <property type="entry name" value="Tetracycline Repressor, domain 2"/>
    <property type="match status" value="1"/>
</dbReference>
<reference evidence="4" key="2">
    <citation type="submission" date="2021-09" db="EMBL/GenBank/DDBJ databases">
        <authorList>
            <person name="Gilroy R."/>
        </authorList>
    </citation>
    <scope>NUCLEOTIDE SEQUENCE</scope>
    <source>
        <strain evidence="4">CHK160-4876</strain>
    </source>
</reference>
<feature type="DNA-binding region" description="H-T-H motif" evidence="2">
    <location>
        <begin position="24"/>
        <end position="43"/>
    </location>
</feature>
<keyword evidence="1 2" id="KW-0238">DNA-binding</keyword>
<dbReference type="Gene3D" id="1.10.10.60">
    <property type="entry name" value="Homeodomain-like"/>
    <property type="match status" value="1"/>
</dbReference>
<protein>
    <submittedName>
        <fullName evidence="4">TetR/AcrR family transcriptional regulator</fullName>
    </submittedName>
</protein>
<dbReference type="InterPro" id="IPR050624">
    <property type="entry name" value="HTH-type_Tx_Regulator"/>
</dbReference>
<dbReference type="PRINTS" id="PR00455">
    <property type="entry name" value="HTHTETR"/>
</dbReference>
<dbReference type="EMBL" id="DYTV01000009">
    <property type="protein sequence ID" value="HJH10206.1"/>
    <property type="molecule type" value="Genomic_DNA"/>
</dbReference>
<comment type="caution">
    <text evidence="4">The sequence shown here is derived from an EMBL/GenBank/DDBJ whole genome shotgun (WGS) entry which is preliminary data.</text>
</comment>
<dbReference type="PROSITE" id="PS50977">
    <property type="entry name" value="HTH_TETR_2"/>
    <property type="match status" value="1"/>
</dbReference>
<name>A0A921T4D0_9BACL</name>
<organism evidence="4 5">
    <name type="scientific">Metalysinibacillus jejuensis</name>
    <dbReference type="NCBI Taxonomy" id="914327"/>
    <lineage>
        <taxon>Bacteria</taxon>
        <taxon>Bacillati</taxon>
        <taxon>Bacillota</taxon>
        <taxon>Bacilli</taxon>
        <taxon>Bacillales</taxon>
        <taxon>Caryophanaceae</taxon>
        <taxon>Metalysinibacillus</taxon>
    </lineage>
</organism>
<reference evidence="4" key="1">
    <citation type="journal article" date="2021" name="PeerJ">
        <title>Extensive microbial diversity within the chicken gut microbiome revealed by metagenomics and culture.</title>
        <authorList>
            <person name="Gilroy R."/>
            <person name="Ravi A."/>
            <person name="Getino M."/>
            <person name="Pursley I."/>
            <person name="Horton D.L."/>
            <person name="Alikhan N.F."/>
            <person name="Baker D."/>
            <person name="Gharbi K."/>
            <person name="Hall N."/>
            <person name="Watson M."/>
            <person name="Adriaenssens E.M."/>
            <person name="Foster-Nyarko E."/>
            <person name="Jarju S."/>
            <person name="Secka A."/>
            <person name="Antonio M."/>
            <person name="Oren A."/>
            <person name="Chaudhuri R.R."/>
            <person name="La Ragione R."/>
            <person name="Hildebrand F."/>
            <person name="Pallen M.J."/>
        </authorList>
    </citation>
    <scope>NUCLEOTIDE SEQUENCE</scope>
    <source>
        <strain evidence="4">CHK160-4876</strain>
    </source>
</reference>
<dbReference type="SUPFAM" id="SSF46689">
    <property type="entry name" value="Homeodomain-like"/>
    <property type="match status" value="1"/>
</dbReference>
<evidence type="ECO:0000313" key="4">
    <source>
        <dbReference type="EMBL" id="HJH10206.1"/>
    </source>
</evidence>
<dbReference type="RefSeq" id="WP_161952246.1">
    <property type="nucleotide sequence ID" value="NZ_QAFW01000001.1"/>
</dbReference>
<dbReference type="GO" id="GO:0003677">
    <property type="term" value="F:DNA binding"/>
    <property type="evidence" value="ECO:0007669"/>
    <property type="project" value="UniProtKB-UniRule"/>
</dbReference>
<dbReference type="OrthoDB" id="9812993at2"/>
<evidence type="ECO:0000256" key="2">
    <source>
        <dbReference type="PROSITE-ProRule" id="PRU00335"/>
    </source>
</evidence>
<dbReference type="PANTHER" id="PTHR43479">
    <property type="entry name" value="ACREF/ENVCD OPERON REPRESSOR-RELATED"/>
    <property type="match status" value="1"/>
</dbReference>
<proteinExistence type="predicted"/>
<sequence length="274" mass="31543">MSKKSLIIEQAALLFAEQAIETTSIEHITKQCGISKGAFYLHFKSKDDLILQIFDHFFKDITARFTVIETSASSPKQKLHAYVVTFFVMLEEKLPFISMYIRQQRTPNEALFDLFTYYNKLIDHATKQLLVAVYGQQLEGRTLDTLVTFKGLMRGYSEHILWHRTAYDYNKLATTIVERLSLIVAQSATPFLQDDALTLAPCEEITVEVISEEITLQLKNYPPQSLIYETLSILQQELQQAKPRKAIIHGMLATIQTEHDLQWLIFLLNNGKLH</sequence>
<accession>A0A921T4D0</accession>
<dbReference type="AlphaFoldDB" id="A0A921T4D0"/>
<dbReference type="Pfam" id="PF00440">
    <property type="entry name" value="TetR_N"/>
    <property type="match status" value="1"/>
</dbReference>
<dbReference type="Proteomes" id="UP000700212">
    <property type="component" value="Unassembled WGS sequence"/>
</dbReference>
<dbReference type="PANTHER" id="PTHR43479:SF22">
    <property type="entry name" value="TRANSCRIPTIONAL REGULATOR, TETR FAMILY"/>
    <property type="match status" value="1"/>
</dbReference>
<dbReference type="InterPro" id="IPR009057">
    <property type="entry name" value="Homeodomain-like_sf"/>
</dbReference>
<evidence type="ECO:0000256" key="1">
    <source>
        <dbReference type="ARBA" id="ARBA00023125"/>
    </source>
</evidence>
<evidence type="ECO:0000259" key="3">
    <source>
        <dbReference type="PROSITE" id="PS50977"/>
    </source>
</evidence>